<evidence type="ECO:0000313" key="3">
    <source>
        <dbReference type="Proteomes" id="UP001596074"/>
    </source>
</evidence>
<dbReference type="RefSeq" id="WP_378287593.1">
    <property type="nucleotide sequence ID" value="NZ_JBHSON010000073.1"/>
</dbReference>
<dbReference type="EMBL" id="JBHSON010000073">
    <property type="protein sequence ID" value="MFC5751656.1"/>
    <property type="molecule type" value="Genomic_DNA"/>
</dbReference>
<protein>
    <recommendedName>
        <fullName evidence="4">DUF4352 domain-containing protein</fullName>
    </recommendedName>
</protein>
<comment type="caution">
    <text evidence="2">The sequence shown here is derived from an EMBL/GenBank/DDBJ whole genome shotgun (WGS) entry which is preliminary data.</text>
</comment>
<accession>A0ABW1AAM8</accession>
<sequence>MQIASLGVAGVAVAGLLSGCGGSDSDSAGQVSATPPSPPPAAAPPEQPAPGAGAGNAQVTAPGTSLKIGQRAVVPLKRASTTGTLGITVTAIEPGDQAAFTQQFGSRGQGMTPYYIRYTVTNVGGTDLSRTTAPLLNAVGPNGGSTGATVIFTGALPGCERGRPDASFASAGATYQHCRLQVARQGVPVTGAEYDDREGGYNDGPLVWTR</sequence>
<keyword evidence="3" id="KW-1185">Reference proteome</keyword>
<feature type="compositionally biased region" description="Pro residues" evidence="1">
    <location>
        <begin position="35"/>
        <end position="48"/>
    </location>
</feature>
<reference evidence="3" key="1">
    <citation type="journal article" date="2019" name="Int. J. Syst. Evol. Microbiol.">
        <title>The Global Catalogue of Microorganisms (GCM) 10K type strain sequencing project: providing services to taxonomists for standard genome sequencing and annotation.</title>
        <authorList>
            <consortium name="The Broad Institute Genomics Platform"/>
            <consortium name="The Broad Institute Genome Sequencing Center for Infectious Disease"/>
            <person name="Wu L."/>
            <person name="Ma J."/>
        </authorList>
    </citation>
    <scope>NUCLEOTIDE SEQUENCE [LARGE SCALE GENOMIC DNA]</scope>
    <source>
        <strain evidence="3">KCTC 42087</strain>
    </source>
</reference>
<gene>
    <name evidence="2" type="ORF">ACFPZN_39085</name>
</gene>
<evidence type="ECO:0008006" key="4">
    <source>
        <dbReference type="Google" id="ProtNLM"/>
    </source>
</evidence>
<proteinExistence type="predicted"/>
<evidence type="ECO:0000313" key="2">
    <source>
        <dbReference type="EMBL" id="MFC5751656.1"/>
    </source>
</evidence>
<organism evidence="2 3">
    <name type="scientific">Actinomadura rugatobispora</name>
    <dbReference type="NCBI Taxonomy" id="1994"/>
    <lineage>
        <taxon>Bacteria</taxon>
        <taxon>Bacillati</taxon>
        <taxon>Actinomycetota</taxon>
        <taxon>Actinomycetes</taxon>
        <taxon>Streptosporangiales</taxon>
        <taxon>Thermomonosporaceae</taxon>
        <taxon>Actinomadura</taxon>
    </lineage>
</organism>
<name>A0ABW1AAM8_9ACTN</name>
<feature type="region of interest" description="Disordered" evidence="1">
    <location>
        <begin position="23"/>
        <end position="61"/>
    </location>
</feature>
<dbReference type="Proteomes" id="UP001596074">
    <property type="component" value="Unassembled WGS sequence"/>
</dbReference>
<evidence type="ECO:0000256" key="1">
    <source>
        <dbReference type="SAM" id="MobiDB-lite"/>
    </source>
</evidence>